<evidence type="ECO:0000313" key="9">
    <source>
        <dbReference type="Proteomes" id="UP000182589"/>
    </source>
</evidence>
<evidence type="ECO:0000256" key="3">
    <source>
        <dbReference type="ARBA" id="ARBA00022676"/>
    </source>
</evidence>
<dbReference type="Pfam" id="PF04101">
    <property type="entry name" value="Glyco_tran_28_C"/>
    <property type="match status" value="1"/>
</dbReference>
<evidence type="ECO:0000259" key="6">
    <source>
        <dbReference type="Pfam" id="PF06925"/>
    </source>
</evidence>
<comment type="similarity">
    <text evidence="2">Belongs to the glycosyltransferase 28 family.</text>
</comment>
<feature type="domain" description="Diacylglycerol glucosyltransferase N-terminal" evidence="6">
    <location>
        <begin position="14"/>
        <end position="173"/>
    </location>
</feature>
<evidence type="ECO:0000259" key="5">
    <source>
        <dbReference type="Pfam" id="PF04101"/>
    </source>
</evidence>
<protein>
    <submittedName>
        <fullName evidence="8">Processive 1,2-diacylglycerol beta-glucosyltransferase</fullName>
    </submittedName>
    <submittedName>
        <fullName evidence="7">Processive diacylglycerol beta-glucosyltransferase</fullName>
    </submittedName>
</protein>
<organism evidence="8 9">
    <name type="scientific">Alicyclobacillus hesperidum</name>
    <dbReference type="NCBI Taxonomy" id="89784"/>
    <lineage>
        <taxon>Bacteria</taxon>
        <taxon>Bacillati</taxon>
        <taxon>Bacillota</taxon>
        <taxon>Bacilli</taxon>
        <taxon>Bacillales</taxon>
        <taxon>Alicyclobacillaceae</taxon>
        <taxon>Alicyclobacillus</taxon>
    </lineage>
</organism>
<dbReference type="RefSeq" id="WP_006447957.1">
    <property type="nucleotide sequence ID" value="NZ_BSRA01000009.1"/>
</dbReference>
<dbReference type="AlphaFoldDB" id="A0A1H2U119"/>
<evidence type="ECO:0000256" key="2">
    <source>
        <dbReference type="ARBA" id="ARBA00006962"/>
    </source>
</evidence>
<evidence type="ECO:0000256" key="4">
    <source>
        <dbReference type="ARBA" id="ARBA00022679"/>
    </source>
</evidence>
<sequence length="368" mass="41276">MKCILLYGSFGDGHVQVGKAISEVLAQEFGADVEMIDTFRTTNRFVAWFNERMFEWSTRYVPGLYGVSYDWTRNLATANPLWSLLARFSRKAAWRALEEHRPDIVVQLFPDHALARMPKGIRPFVAVVLTDFAVHSRWFHQGVDLYILPAQRAVDESVRFIQDKAVVVAGIPIRRQFSACTLMKQSGRSIVLLTGGRGVFPQFQDVLDRLVGRFPNHTIYVLCGRNQRMFAQVKSFAEARCVAERIVPVGFTEQLAAYLQQADFVMTKAGGVTVAECLACGVPMVFFRPLPGQERENANCVARMGAGLIVHSLRELEETLAILSDEVIAQLARRARENGRPAAAWTAAYRIVDAWKSFRGDETGTAVK</sequence>
<evidence type="ECO:0000313" key="8">
    <source>
        <dbReference type="EMBL" id="SDW49922.1"/>
    </source>
</evidence>
<reference evidence="8" key="2">
    <citation type="submission" date="2016-10" db="EMBL/GenBank/DDBJ databases">
        <authorList>
            <person name="de Groot N.N."/>
        </authorList>
    </citation>
    <scope>NUCLEOTIDE SEQUENCE [LARGE SCALE GENOMIC DNA]</scope>
    <source>
        <strain evidence="8">DSM 12489</strain>
    </source>
</reference>
<dbReference type="Proteomes" id="UP000182589">
    <property type="component" value="Unassembled WGS sequence"/>
</dbReference>
<feature type="domain" description="Glycosyl transferase family 28 C-terminal" evidence="5">
    <location>
        <begin position="191"/>
        <end position="323"/>
    </location>
</feature>
<accession>A0A1H2U119</accession>
<dbReference type="GO" id="GO:0009247">
    <property type="term" value="P:glycolipid biosynthetic process"/>
    <property type="evidence" value="ECO:0007669"/>
    <property type="project" value="InterPro"/>
</dbReference>
<dbReference type="PANTHER" id="PTHR43025">
    <property type="entry name" value="MONOGALACTOSYLDIACYLGLYCEROL SYNTHASE"/>
    <property type="match status" value="1"/>
</dbReference>
<evidence type="ECO:0000256" key="1">
    <source>
        <dbReference type="ARBA" id="ARBA00004370"/>
    </source>
</evidence>
<dbReference type="EMBL" id="BSRA01000009">
    <property type="protein sequence ID" value="GLV14036.1"/>
    <property type="molecule type" value="Genomic_DNA"/>
</dbReference>
<dbReference type="Proteomes" id="UP001157137">
    <property type="component" value="Unassembled WGS sequence"/>
</dbReference>
<dbReference type="InterPro" id="IPR050519">
    <property type="entry name" value="Glycosyltransf_28_UgtP"/>
</dbReference>
<dbReference type="EMBL" id="FNOJ01000007">
    <property type="protein sequence ID" value="SDW49922.1"/>
    <property type="molecule type" value="Genomic_DNA"/>
</dbReference>
<dbReference type="STRING" id="89784.SAMN04489725_1074"/>
<dbReference type="PANTHER" id="PTHR43025:SF3">
    <property type="entry name" value="MONOGALACTOSYLDIACYLGLYCEROL SYNTHASE 1, CHLOROPLASTIC"/>
    <property type="match status" value="1"/>
</dbReference>
<comment type="subcellular location">
    <subcellularLocation>
        <location evidence="1">Membrane</location>
    </subcellularLocation>
</comment>
<dbReference type="InterPro" id="IPR007235">
    <property type="entry name" value="Glyco_trans_28_C"/>
</dbReference>
<keyword evidence="3" id="KW-0328">Glycosyltransferase</keyword>
<evidence type="ECO:0000313" key="7">
    <source>
        <dbReference type="EMBL" id="GLV14036.1"/>
    </source>
</evidence>
<proteinExistence type="inferred from homology"/>
<dbReference type="GO" id="GO:0016758">
    <property type="term" value="F:hexosyltransferase activity"/>
    <property type="evidence" value="ECO:0007669"/>
    <property type="project" value="InterPro"/>
</dbReference>
<name>A0A1H2U119_9BACL</name>
<dbReference type="SUPFAM" id="SSF53756">
    <property type="entry name" value="UDP-Glycosyltransferase/glycogen phosphorylase"/>
    <property type="match status" value="1"/>
</dbReference>
<reference evidence="9" key="1">
    <citation type="submission" date="2016-10" db="EMBL/GenBank/DDBJ databases">
        <authorList>
            <person name="Varghese N."/>
        </authorList>
    </citation>
    <scope>NUCLEOTIDE SEQUENCE [LARGE SCALE GENOMIC DNA]</scope>
    <source>
        <strain evidence="9">DSM 12489</strain>
    </source>
</reference>
<dbReference type="GO" id="GO:0016020">
    <property type="term" value="C:membrane"/>
    <property type="evidence" value="ECO:0007669"/>
    <property type="project" value="UniProtKB-SubCell"/>
</dbReference>
<reference evidence="7" key="3">
    <citation type="submission" date="2023-02" db="EMBL/GenBank/DDBJ databases">
        <title>Proposal of a novel subspecies: Alicyclobacillus hesperidum subspecies aegle.</title>
        <authorList>
            <person name="Goto K."/>
            <person name="Fujii T."/>
            <person name="Yasui K."/>
            <person name="Mochida K."/>
            <person name="Kato-Tanaka Y."/>
            <person name="Morohoshi S."/>
            <person name="An S.Y."/>
            <person name="Kasai H."/>
            <person name="Yokota A."/>
        </authorList>
    </citation>
    <scope>NUCLEOTIDE SEQUENCE</scope>
    <source>
        <strain evidence="7">DSM 12766</strain>
    </source>
</reference>
<dbReference type="Pfam" id="PF06925">
    <property type="entry name" value="MGDG_synth"/>
    <property type="match status" value="1"/>
</dbReference>
<gene>
    <name evidence="7" type="primary">ugtP</name>
    <name evidence="7" type="ORF">Heshes_17200</name>
    <name evidence="8" type="ORF">SAMN04489725_1074</name>
</gene>
<keyword evidence="4 8" id="KW-0808">Transferase</keyword>
<dbReference type="InterPro" id="IPR009695">
    <property type="entry name" value="Diacylglyc_glucosyltr_N"/>
</dbReference>
<keyword evidence="9" id="KW-1185">Reference proteome</keyword>
<dbReference type="Gene3D" id="3.40.50.2000">
    <property type="entry name" value="Glycogen Phosphorylase B"/>
    <property type="match status" value="1"/>
</dbReference>